<gene>
    <name evidence="4" type="primary">106067788</name>
</gene>
<dbReference type="InterPro" id="IPR036187">
    <property type="entry name" value="DNA_mismatch_repair_MutS_sf"/>
</dbReference>
<dbReference type="GO" id="GO:0030983">
    <property type="term" value="F:mismatched DNA binding"/>
    <property type="evidence" value="ECO:0007669"/>
    <property type="project" value="InterPro"/>
</dbReference>
<dbReference type="PANTHER" id="PTHR11361:SF148">
    <property type="entry name" value="DNA MISMATCH REPAIR PROTEIN MSH6"/>
    <property type="match status" value="1"/>
</dbReference>
<feature type="region of interest" description="Disordered" evidence="2">
    <location>
        <begin position="1"/>
        <end position="22"/>
    </location>
</feature>
<accession>A0A2C9KQH1</accession>
<dbReference type="AlphaFoldDB" id="A0A2C9KQH1"/>
<dbReference type="EnsemblMetazoa" id="BGLB022377-RA">
    <property type="protein sequence ID" value="BGLB022377-PA"/>
    <property type="gene ID" value="BGLB022377"/>
</dbReference>
<dbReference type="VEuPathDB" id="VectorBase:BGLB022377"/>
<dbReference type="Pfam" id="PF05192">
    <property type="entry name" value="MutS_III"/>
    <property type="match status" value="1"/>
</dbReference>
<protein>
    <recommendedName>
        <fullName evidence="3">DNA mismatch repair protein MutS core domain-containing protein</fullName>
    </recommendedName>
</protein>
<dbReference type="GO" id="GO:0032301">
    <property type="term" value="C:MutSalpha complex"/>
    <property type="evidence" value="ECO:0007669"/>
    <property type="project" value="TreeGrafter"/>
</dbReference>
<dbReference type="STRING" id="6526.A0A2C9KQH1"/>
<dbReference type="GO" id="GO:0140664">
    <property type="term" value="F:ATP-dependent DNA damage sensor activity"/>
    <property type="evidence" value="ECO:0007669"/>
    <property type="project" value="InterPro"/>
</dbReference>
<dbReference type="GO" id="GO:0006298">
    <property type="term" value="P:mismatch repair"/>
    <property type="evidence" value="ECO:0007669"/>
    <property type="project" value="InterPro"/>
</dbReference>
<evidence type="ECO:0000313" key="4">
    <source>
        <dbReference type="EnsemblMetazoa" id="BGLB022377-PA"/>
    </source>
</evidence>
<proteinExistence type="inferred from homology"/>
<name>A0A2C9KQH1_BIOGL</name>
<dbReference type="InterPro" id="IPR045076">
    <property type="entry name" value="MutS"/>
</dbReference>
<organism evidence="4 5">
    <name type="scientific">Biomphalaria glabrata</name>
    <name type="common">Bloodfluke planorb</name>
    <name type="synonym">Freshwater snail</name>
    <dbReference type="NCBI Taxonomy" id="6526"/>
    <lineage>
        <taxon>Eukaryota</taxon>
        <taxon>Metazoa</taxon>
        <taxon>Spiralia</taxon>
        <taxon>Lophotrochozoa</taxon>
        <taxon>Mollusca</taxon>
        <taxon>Gastropoda</taxon>
        <taxon>Heterobranchia</taxon>
        <taxon>Euthyneura</taxon>
        <taxon>Panpulmonata</taxon>
        <taxon>Hygrophila</taxon>
        <taxon>Lymnaeoidea</taxon>
        <taxon>Planorbidae</taxon>
        <taxon>Biomphalaria</taxon>
    </lineage>
</organism>
<dbReference type="KEGG" id="bgt:106067788"/>
<feature type="compositionally biased region" description="Basic and acidic residues" evidence="2">
    <location>
        <begin position="1"/>
        <end position="13"/>
    </location>
</feature>
<dbReference type="Gene3D" id="1.10.1420.10">
    <property type="match status" value="1"/>
</dbReference>
<sequence>MRKFEEYKPKDNCDAPTNKRSSFDPKLRHMVLDGVTMANLDVVWNSTTQSLQGTLLEKLNTCCTAFGKRLFHQWLCAPLCQPSAICDRLDAVDDLIQLPGVVEECVTLMKKLPDLERLLSRL</sequence>
<dbReference type="PANTHER" id="PTHR11361">
    <property type="entry name" value="DNA MISMATCH REPAIR PROTEIN MUTS FAMILY MEMBER"/>
    <property type="match status" value="1"/>
</dbReference>
<evidence type="ECO:0000256" key="1">
    <source>
        <dbReference type="ARBA" id="ARBA00006271"/>
    </source>
</evidence>
<dbReference type="GO" id="GO:0005524">
    <property type="term" value="F:ATP binding"/>
    <property type="evidence" value="ECO:0007669"/>
    <property type="project" value="InterPro"/>
</dbReference>
<evidence type="ECO:0000256" key="2">
    <source>
        <dbReference type="SAM" id="MobiDB-lite"/>
    </source>
</evidence>
<dbReference type="VEuPathDB" id="VectorBase:BGLAX_028200"/>
<dbReference type="SUPFAM" id="SSF48334">
    <property type="entry name" value="DNA repair protein MutS, domain III"/>
    <property type="match status" value="1"/>
</dbReference>
<reference evidence="4" key="1">
    <citation type="submission" date="2020-05" db="UniProtKB">
        <authorList>
            <consortium name="EnsemblMetazoa"/>
        </authorList>
    </citation>
    <scope>IDENTIFICATION</scope>
    <source>
        <strain evidence="4">BB02</strain>
    </source>
</reference>
<evidence type="ECO:0000259" key="3">
    <source>
        <dbReference type="Pfam" id="PF05192"/>
    </source>
</evidence>
<dbReference type="Proteomes" id="UP000076420">
    <property type="component" value="Unassembled WGS sequence"/>
</dbReference>
<dbReference type="InterPro" id="IPR007696">
    <property type="entry name" value="DNA_mismatch_repair_MutS_core"/>
</dbReference>
<feature type="domain" description="DNA mismatch repair protein MutS core" evidence="3">
    <location>
        <begin position="36"/>
        <end position="122"/>
    </location>
</feature>
<evidence type="ECO:0000313" key="5">
    <source>
        <dbReference type="Proteomes" id="UP000076420"/>
    </source>
</evidence>
<comment type="similarity">
    <text evidence="1">Belongs to the DNA mismatch repair MutS family.</text>
</comment>